<dbReference type="AlphaFoldDB" id="A0A8B7YVW2"/>
<accession>A0A8B7YVW2</accession>
<protein>
    <submittedName>
        <fullName evidence="7">Kelch-like protein diablo</fullName>
    </submittedName>
</protein>
<dbReference type="SUPFAM" id="SSF54695">
    <property type="entry name" value="POZ domain"/>
    <property type="match status" value="1"/>
</dbReference>
<keyword evidence="2" id="KW-0880">Kelch repeat</keyword>
<dbReference type="Gene3D" id="1.25.40.420">
    <property type="match status" value="1"/>
</dbReference>
<dbReference type="SUPFAM" id="SSF117281">
    <property type="entry name" value="Kelch motif"/>
    <property type="match status" value="1"/>
</dbReference>
<dbReference type="OMA" id="FAYNEAV"/>
<dbReference type="PANTHER" id="PTHR24412">
    <property type="entry name" value="KELCH PROTEIN"/>
    <property type="match status" value="1"/>
</dbReference>
<dbReference type="Gene3D" id="3.30.710.10">
    <property type="entry name" value="Potassium Channel Kv1.1, Chain A"/>
    <property type="match status" value="1"/>
</dbReference>
<dbReference type="Pfam" id="PF24681">
    <property type="entry name" value="Kelch_KLHDC2_KLHL20_DRC7"/>
    <property type="match status" value="1"/>
</dbReference>
<dbReference type="InterPro" id="IPR011333">
    <property type="entry name" value="SKP1/BTB/POZ_sf"/>
</dbReference>
<dbReference type="SMART" id="SM00612">
    <property type="entry name" value="Kelch"/>
    <property type="match status" value="6"/>
</dbReference>
<evidence type="ECO:0000313" key="7">
    <source>
        <dbReference type="RefSeq" id="XP_022096832.1"/>
    </source>
</evidence>
<dbReference type="SMART" id="SM00875">
    <property type="entry name" value="BACK"/>
    <property type="match status" value="1"/>
</dbReference>
<sequence length="602" mass="67527">MAANIPEVMEESETPTFIHQDRTWRPNKRARIQDGLISSSETDDALLMRQQHALGMLAVMQSMHQRRELCDVTLVVQGRSILAHRLVLAACSPYFNAMFTSELRECNEKTVTLQDMDHVAIQEIVNFAYSAKVSVTEDNVQSVLKAACLLQIEPVIGLCCEFLKTQLHPSNCLGIRGFAERHGCFELQQAADAFAQQNFCQVAQQEEFLHLGVEDLIDLIRRDALNVPKEEDVYEGVMRYVDQNREERIPRVGEIFEHVRLPLLSWEFLHSRVKEDNVVTTDEKCKSFFDEARRYHASQFYPGLHWEVSIRTLPRHSFSRSIYIYVVGGELNPGRTTTSTVERYTPALNCWTSVNPMGSPRRGVGTVMLDKILYAVGGSDNAALNVVECFDPATGGWRYLAPLQEPRSSVAVAAAGGYVYAFGGYNGMTSSRTVERFNPNTNEWKHTTEMTSPRSMAAAVTHGTSIYVIGGYDGSADLSSVECFSPGVKKWRTVSPMHTARSMVAATAFKERIYVVGGCHCSISLASVEVYNPANDTWTQAQAMHHPRSGVGLAAINQRLYALGGYDGNEYLRSVEMYEKEEDEWTVVSNMETPRRRFGCCS</sequence>
<dbReference type="OrthoDB" id="45365at2759"/>
<dbReference type="InterPro" id="IPR017096">
    <property type="entry name" value="BTB-kelch_protein"/>
</dbReference>
<evidence type="ECO:0000313" key="6">
    <source>
        <dbReference type="Proteomes" id="UP000694845"/>
    </source>
</evidence>
<dbReference type="PIRSF" id="PIRSF037037">
    <property type="entry name" value="Kelch-like_protein_gigaxonin"/>
    <property type="match status" value="1"/>
</dbReference>
<dbReference type="FunFam" id="3.30.710.10:FF:000001">
    <property type="entry name" value="Kelch-like family member 20"/>
    <property type="match status" value="1"/>
</dbReference>
<feature type="domain" description="BTB" evidence="5">
    <location>
        <begin position="70"/>
        <end position="137"/>
    </location>
</feature>
<dbReference type="PANTHER" id="PTHR24412:SF451">
    <property type="entry name" value="KELCH-LIKE PROTEIN 20"/>
    <property type="match status" value="1"/>
</dbReference>
<dbReference type="SMART" id="SM00225">
    <property type="entry name" value="BTB"/>
    <property type="match status" value="1"/>
</dbReference>
<dbReference type="KEGG" id="aplc:110982600"/>
<keyword evidence="3" id="KW-0677">Repeat</keyword>
<evidence type="ECO:0000256" key="2">
    <source>
        <dbReference type="ARBA" id="ARBA00022441"/>
    </source>
</evidence>
<dbReference type="RefSeq" id="XP_022096832.1">
    <property type="nucleotide sequence ID" value="XM_022241140.1"/>
</dbReference>
<evidence type="ECO:0000256" key="3">
    <source>
        <dbReference type="ARBA" id="ARBA00022737"/>
    </source>
</evidence>
<keyword evidence="4" id="KW-0833">Ubl conjugation pathway</keyword>
<evidence type="ECO:0000259" key="5">
    <source>
        <dbReference type="PROSITE" id="PS50097"/>
    </source>
</evidence>
<dbReference type="Gene3D" id="2.120.10.80">
    <property type="entry name" value="Kelch-type beta propeller"/>
    <property type="match status" value="2"/>
</dbReference>
<dbReference type="InterPro" id="IPR015915">
    <property type="entry name" value="Kelch-typ_b-propeller"/>
</dbReference>
<dbReference type="Pfam" id="PF07707">
    <property type="entry name" value="BACK"/>
    <property type="match status" value="1"/>
</dbReference>
<organism evidence="6 7">
    <name type="scientific">Acanthaster planci</name>
    <name type="common">Crown-of-thorns starfish</name>
    <dbReference type="NCBI Taxonomy" id="133434"/>
    <lineage>
        <taxon>Eukaryota</taxon>
        <taxon>Metazoa</taxon>
        <taxon>Echinodermata</taxon>
        <taxon>Eleutherozoa</taxon>
        <taxon>Asterozoa</taxon>
        <taxon>Asteroidea</taxon>
        <taxon>Valvatacea</taxon>
        <taxon>Valvatida</taxon>
        <taxon>Acanthasteridae</taxon>
        <taxon>Acanthaster</taxon>
    </lineage>
</organism>
<dbReference type="Pfam" id="PF00651">
    <property type="entry name" value="BTB"/>
    <property type="match status" value="1"/>
</dbReference>
<evidence type="ECO:0000256" key="1">
    <source>
        <dbReference type="ARBA" id="ARBA00004906"/>
    </source>
</evidence>
<dbReference type="Pfam" id="PF01344">
    <property type="entry name" value="Kelch_1"/>
    <property type="match status" value="1"/>
</dbReference>
<evidence type="ECO:0000256" key="4">
    <source>
        <dbReference type="ARBA" id="ARBA00022786"/>
    </source>
</evidence>
<proteinExistence type="predicted"/>
<dbReference type="GeneID" id="110982600"/>
<dbReference type="InterPro" id="IPR011705">
    <property type="entry name" value="BACK"/>
</dbReference>
<dbReference type="Proteomes" id="UP000694845">
    <property type="component" value="Unplaced"/>
</dbReference>
<keyword evidence="6" id="KW-1185">Reference proteome</keyword>
<dbReference type="FunFam" id="1.25.40.420:FF:000001">
    <property type="entry name" value="Kelch-like family member 12"/>
    <property type="match status" value="1"/>
</dbReference>
<dbReference type="PROSITE" id="PS50097">
    <property type="entry name" value="BTB"/>
    <property type="match status" value="1"/>
</dbReference>
<name>A0A8B7YVW2_ACAPL</name>
<reference evidence="7" key="1">
    <citation type="submission" date="2025-08" db="UniProtKB">
        <authorList>
            <consortium name="RefSeq"/>
        </authorList>
    </citation>
    <scope>IDENTIFICATION</scope>
</reference>
<dbReference type="InterPro" id="IPR006652">
    <property type="entry name" value="Kelch_1"/>
</dbReference>
<gene>
    <name evidence="7" type="primary">LOC110982600</name>
</gene>
<comment type="pathway">
    <text evidence="1">Protein modification; protein ubiquitination.</text>
</comment>
<dbReference type="InterPro" id="IPR000210">
    <property type="entry name" value="BTB/POZ_dom"/>
</dbReference>